<gene>
    <name evidence="2" type="ORF">A2T98_04135</name>
</gene>
<dbReference type="Gene3D" id="3.90.660.10">
    <property type="match status" value="1"/>
</dbReference>
<sequence>MIVQSNTIDVAIIGGGISGIYSAWRLANEKNDLKISLFESSERLGGRLYSVAIPGIPERISELGAMRYRSNQLIINNLIEKMNLTSVKFESSSGENLLYLRGKHFKHQDFYSSSEIPYNLHQDELGKNPTELLATAIEKFVPDAKKMSSEQWNQLKKSLLIDGESIHNIGIWNLLFRSLSVEAYNLLVDAGGYCASLTNWNAAEALQWFMITYGEKTEYRTILEGFQSLTLRLAEQFIDRGGVVQKNQQLETFNCLDYNEDNNKLIKLIFTDQINGTTNVLYTKHLILAIPQYPLKVLSEKTDFFEEDLKQDIDSVIAQPAYKLFLGYERPWWKDLGLEYGRSDTDLPIREVFYATVKANSPKIEHQNNLNSFILASYHRGFNQAMSFWQPLIEGKPYLGTKNPFSNSTGLDGLWATKNMVLAVQDQLKELHQIEHIPQPYIAVFKDWSAKPFGGGFHFWKTHIKPWEVAKRLRRPKQNENVYLCGEAYAASEQTWVEGALKTTELMLQENFKLEKPEWLSQSYKLD</sequence>
<dbReference type="InterPro" id="IPR002937">
    <property type="entry name" value="Amino_oxidase"/>
</dbReference>
<dbReference type="SUPFAM" id="SSF51905">
    <property type="entry name" value="FAD/NAD(P)-binding domain"/>
    <property type="match status" value="1"/>
</dbReference>
<dbReference type="PANTHER" id="PTHR10742">
    <property type="entry name" value="FLAVIN MONOAMINE OXIDASE"/>
    <property type="match status" value="1"/>
</dbReference>
<dbReference type="OrthoDB" id="3972913at2"/>
<comment type="caution">
    <text evidence="2">The sequence shown here is derived from an EMBL/GenBank/DDBJ whole genome shotgun (WGS) entry which is preliminary data.</text>
</comment>
<feature type="domain" description="Amine oxidase" evidence="1">
    <location>
        <begin position="422"/>
        <end position="503"/>
    </location>
</feature>
<accession>A0A166KFZ3</accession>
<organism evidence="2 3">
    <name type="scientific">Nodularia spumigena CENA596</name>
    <dbReference type="NCBI Taxonomy" id="1819295"/>
    <lineage>
        <taxon>Bacteria</taxon>
        <taxon>Bacillati</taxon>
        <taxon>Cyanobacteriota</taxon>
        <taxon>Cyanophyceae</taxon>
        <taxon>Nostocales</taxon>
        <taxon>Nodulariaceae</taxon>
        <taxon>Nodularia</taxon>
    </lineage>
</organism>
<dbReference type="Pfam" id="PF01593">
    <property type="entry name" value="Amino_oxidase"/>
    <property type="match status" value="2"/>
</dbReference>
<dbReference type="GO" id="GO:0016491">
    <property type="term" value="F:oxidoreductase activity"/>
    <property type="evidence" value="ECO:0007669"/>
    <property type="project" value="InterPro"/>
</dbReference>
<dbReference type="PANTHER" id="PTHR10742:SF410">
    <property type="entry name" value="LYSINE-SPECIFIC HISTONE DEMETHYLASE 2"/>
    <property type="match status" value="1"/>
</dbReference>
<dbReference type="InterPro" id="IPR050281">
    <property type="entry name" value="Flavin_monoamine_oxidase"/>
</dbReference>
<name>A0A166KFZ3_NODSP</name>
<dbReference type="Gene3D" id="3.50.50.60">
    <property type="entry name" value="FAD/NAD(P)-binding domain"/>
    <property type="match status" value="1"/>
</dbReference>
<proteinExistence type="predicted"/>
<feature type="domain" description="Amine oxidase" evidence="1">
    <location>
        <begin position="17"/>
        <end position="357"/>
    </location>
</feature>
<dbReference type="EMBL" id="LWAJ01000047">
    <property type="protein sequence ID" value="KZL51067.1"/>
    <property type="molecule type" value="Genomic_DNA"/>
</dbReference>
<dbReference type="InterPro" id="IPR036188">
    <property type="entry name" value="FAD/NAD-bd_sf"/>
</dbReference>
<evidence type="ECO:0000313" key="3">
    <source>
        <dbReference type="Proteomes" id="UP000076555"/>
    </source>
</evidence>
<evidence type="ECO:0000259" key="1">
    <source>
        <dbReference type="Pfam" id="PF01593"/>
    </source>
</evidence>
<reference evidence="2 3" key="1">
    <citation type="submission" date="2016-04" db="EMBL/GenBank/DDBJ databases">
        <title>Draft Genome Assembly of the Bloom-forming Cyanobacterium Nodularia spumigena Strain CENA596 in Shrimp Production Ponds.</title>
        <authorList>
            <person name="Popin R.V."/>
            <person name="Rigonato J."/>
            <person name="Abreu V.A."/>
            <person name="Andreote A.P."/>
            <person name="Silveira S.B."/>
            <person name="Odebrecht C."/>
            <person name="Fiore M.F."/>
        </authorList>
    </citation>
    <scope>NUCLEOTIDE SEQUENCE [LARGE SCALE GENOMIC DNA]</scope>
    <source>
        <strain evidence="2 3">CENA596</strain>
    </source>
</reference>
<evidence type="ECO:0000313" key="2">
    <source>
        <dbReference type="EMBL" id="KZL51067.1"/>
    </source>
</evidence>
<dbReference type="Proteomes" id="UP000076555">
    <property type="component" value="Unassembled WGS sequence"/>
</dbReference>
<dbReference type="Gene3D" id="1.10.405.10">
    <property type="entry name" value="Guanine Nucleotide Dissociation Inhibitor, domain 1"/>
    <property type="match status" value="1"/>
</dbReference>
<dbReference type="SUPFAM" id="SSF54373">
    <property type="entry name" value="FAD-linked reductases, C-terminal domain"/>
    <property type="match status" value="1"/>
</dbReference>
<dbReference type="RefSeq" id="WP_063871679.1">
    <property type="nucleotide sequence ID" value="NZ_CAWMRI010000047.1"/>
</dbReference>
<protein>
    <recommendedName>
        <fullName evidence="1">Amine oxidase domain-containing protein</fullName>
    </recommendedName>
</protein>
<dbReference type="AlphaFoldDB" id="A0A166KFZ3"/>